<dbReference type="EMBL" id="AGCI01000072">
    <property type="protein sequence ID" value="EHM40998.1"/>
    <property type="molecule type" value="Genomic_DNA"/>
</dbReference>
<reference evidence="1 2" key="1">
    <citation type="submission" date="2011-08" db="EMBL/GenBank/DDBJ databases">
        <authorList>
            <person name="Weinstock G."/>
            <person name="Sodergren E."/>
            <person name="Clifton S."/>
            <person name="Fulton L."/>
            <person name="Fulton B."/>
            <person name="Courtney L."/>
            <person name="Fronick C."/>
            <person name="Harrison M."/>
            <person name="Strong C."/>
            <person name="Farmer C."/>
            <person name="Delahaunty K."/>
            <person name="Markovic C."/>
            <person name="Hall O."/>
            <person name="Minx P."/>
            <person name="Tomlinson C."/>
            <person name="Mitreva M."/>
            <person name="Hou S."/>
            <person name="Chen J."/>
            <person name="Wollam A."/>
            <person name="Pepin K.H."/>
            <person name="Johnson M."/>
            <person name="Bhonagiri V."/>
            <person name="Zhang X."/>
            <person name="Suruliraj S."/>
            <person name="Warren W."/>
            <person name="Chinwalla A."/>
            <person name="Mardis E.R."/>
            <person name="Wilson R.K."/>
        </authorList>
    </citation>
    <scope>NUCLEOTIDE SEQUENCE [LARGE SCALE GENOMIC DNA]</scope>
    <source>
        <strain evidence="1 2">ATCC 51873</strain>
    </source>
</reference>
<proteinExistence type="predicted"/>
<organism evidence="1 2">
    <name type="scientific">Hafnia alvei ATCC 51873</name>
    <dbReference type="NCBI Taxonomy" id="1002364"/>
    <lineage>
        <taxon>Bacteria</taxon>
        <taxon>Pseudomonadati</taxon>
        <taxon>Pseudomonadota</taxon>
        <taxon>Gammaproteobacteria</taxon>
        <taxon>Enterobacterales</taxon>
        <taxon>Hafniaceae</taxon>
        <taxon>Hafnia</taxon>
    </lineage>
</organism>
<evidence type="ECO:0000313" key="1">
    <source>
        <dbReference type="EMBL" id="EHM40998.1"/>
    </source>
</evidence>
<protein>
    <submittedName>
        <fullName evidence="1">Uncharacterized protein</fullName>
    </submittedName>
</protein>
<dbReference type="HOGENOM" id="CLU_3080453_0_0_6"/>
<evidence type="ECO:0000313" key="2">
    <source>
        <dbReference type="Proteomes" id="UP000005959"/>
    </source>
</evidence>
<sequence>MKQALIYFFWACCKFIVNEQKREIAKSKCVYFVIKMSESAYSVLFLPKIFVI</sequence>
<accession>G9Y980</accession>
<dbReference type="Proteomes" id="UP000005959">
    <property type="component" value="Unassembled WGS sequence"/>
</dbReference>
<comment type="caution">
    <text evidence="1">The sequence shown here is derived from an EMBL/GenBank/DDBJ whole genome shotgun (WGS) entry which is preliminary data.</text>
</comment>
<name>G9Y980_HAFAL</name>
<dbReference type="AlphaFoldDB" id="G9Y980"/>
<gene>
    <name evidence="1" type="ORF">HMPREF0454_03231</name>
</gene>